<evidence type="ECO:0000313" key="5">
    <source>
        <dbReference type="Proteomes" id="UP001056132"/>
    </source>
</evidence>
<reference evidence="3" key="3">
    <citation type="submission" date="2022-05" db="EMBL/GenBank/DDBJ databases">
        <authorList>
            <person name="Kunte H.-J."/>
        </authorList>
    </citation>
    <scope>NUCLEOTIDE SEQUENCE</scope>
    <source>
        <strain evidence="3">G5</strain>
    </source>
</reference>
<dbReference type="EMBL" id="CP097330">
    <property type="protein sequence ID" value="URF03529.1"/>
    <property type="molecule type" value="Genomic_DNA"/>
</dbReference>
<evidence type="ECO:0000259" key="1">
    <source>
        <dbReference type="Pfam" id="PF04366"/>
    </source>
</evidence>
<reference evidence="2 4" key="1">
    <citation type="submission" date="2019-05" db="EMBL/GenBank/DDBJ databases">
        <title>Whole genome sequence analysis of Cupriavidus campinensis S14E4C strain.</title>
        <authorList>
            <person name="Abbaszade G."/>
            <person name="Szabo A."/>
            <person name="Toumi M."/>
            <person name="Toth E."/>
        </authorList>
    </citation>
    <scope>NUCLEOTIDE SEQUENCE [LARGE SCALE GENOMIC DNA]</scope>
    <source>
        <strain evidence="2 4">S14E4C</strain>
    </source>
</reference>
<dbReference type="Proteomes" id="UP001056132">
    <property type="component" value="Chromosome 1"/>
</dbReference>
<dbReference type="InterPro" id="IPR007461">
    <property type="entry name" value="Ysc84_actin-binding"/>
</dbReference>
<gene>
    <name evidence="2" type="ORF">FGG12_11860</name>
    <name evidence="3" type="ORF">M5D45_13510</name>
</gene>
<evidence type="ECO:0000313" key="2">
    <source>
        <dbReference type="EMBL" id="TSP12288.1"/>
    </source>
</evidence>
<dbReference type="EMBL" id="VCIZ01000006">
    <property type="protein sequence ID" value="TSP12288.1"/>
    <property type="molecule type" value="Genomic_DNA"/>
</dbReference>
<dbReference type="Proteomes" id="UP000318943">
    <property type="component" value="Unassembled WGS sequence"/>
</dbReference>
<evidence type="ECO:0000313" key="3">
    <source>
        <dbReference type="EMBL" id="URF03529.1"/>
    </source>
</evidence>
<feature type="domain" description="Ysc84 actin-binding" evidence="1">
    <location>
        <begin position="103"/>
        <end position="185"/>
    </location>
</feature>
<proteinExistence type="predicted"/>
<dbReference type="KEGG" id="ccam:M5D45_13510"/>
<dbReference type="AlphaFoldDB" id="A0AAE9HWR4"/>
<protein>
    <submittedName>
        <fullName evidence="3">YSC84-related protein</fullName>
    </submittedName>
</protein>
<evidence type="ECO:0000313" key="4">
    <source>
        <dbReference type="Proteomes" id="UP000318943"/>
    </source>
</evidence>
<dbReference type="RefSeq" id="WP_144197873.1">
    <property type="nucleotide sequence ID" value="NZ_CAJPVH010000062.1"/>
</dbReference>
<sequence length="190" mass="19193">MNRRSFTGLLGVAALAGLNAACTTTSGSASDNASKRKEIDTGADGALNRLYGSVNGAQSLASKASGILVFPKIIAAGLGVGGEYGEGVLRVAGQPAGYYRTSTAAFGLIAGAQSKMLVMMFMTPEALQGFQQSKGWTAGVDGSVALAKIGANGQIDTNTARAPIIAFVMTNAGLMANLSLEGTKIGKLDI</sequence>
<reference evidence="3" key="2">
    <citation type="journal article" date="2022" name="Microbiol. Resour. Announc.">
        <title>Genome Sequence of Cupriavidus campinensis Strain G5, a Member of a Bacterial Consortium Capable of Polyethylene Degradation.</title>
        <authorList>
            <person name="Schneider B."/>
            <person name="Pfeiffer F."/>
            <person name="Dyall-Smith M."/>
            <person name="Kunte H.J."/>
        </authorList>
    </citation>
    <scope>NUCLEOTIDE SEQUENCE</scope>
    <source>
        <strain evidence="3">G5</strain>
    </source>
</reference>
<accession>A0AAE9HWR4</accession>
<organism evidence="3 5">
    <name type="scientific">Cupriavidus campinensis</name>
    <dbReference type="NCBI Taxonomy" id="151783"/>
    <lineage>
        <taxon>Bacteria</taxon>
        <taxon>Pseudomonadati</taxon>
        <taxon>Pseudomonadota</taxon>
        <taxon>Betaproteobacteria</taxon>
        <taxon>Burkholderiales</taxon>
        <taxon>Burkholderiaceae</taxon>
        <taxon>Cupriavidus</taxon>
    </lineage>
</organism>
<dbReference type="Pfam" id="PF04366">
    <property type="entry name" value="Ysc84"/>
    <property type="match status" value="1"/>
</dbReference>
<keyword evidence="4" id="KW-1185">Reference proteome</keyword>
<name>A0AAE9HWR4_9BURK</name>